<sequence length="144" mass="16701">MSGNNVQKIKRFNRFYTRTMGLFNLYTDESPYSATEALILFEISTRNDCTAAYLSNYFLLDKSYMSRILKHFERDGLIVKSFSEEDRRIQHIKLTDLGGEALKTLADKASLNVESMIDGIAEKEIEVLIESMQKIEEILYPKIR</sequence>
<keyword evidence="3" id="KW-0804">Transcription</keyword>
<dbReference type="SUPFAM" id="SSF46785">
    <property type="entry name" value="Winged helix' DNA-binding domain"/>
    <property type="match status" value="1"/>
</dbReference>
<dbReference type="Gene3D" id="1.10.10.10">
    <property type="entry name" value="Winged helix-like DNA-binding domain superfamily/Winged helix DNA-binding domain"/>
    <property type="match status" value="1"/>
</dbReference>
<evidence type="ECO:0000313" key="5">
    <source>
        <dbReference type="EMBL" id="TQR11890.1"/>
    </source>
</evidence>
<evidence type="ECO:0000259" key="4">
    <source>
        <dbReference type="PROSITE" id="PS50995"/>
    </source>
</evidence>
<accession>A0A544T359</accession>
<dbReference type="Proteomes" id="UP000317316">
    <property type="component" value="Unassembled WGS sequence"/>
</dbReference>
<keyword evidence="1" id="KW-0805">Transcription regulation</keyword>
<evidence type="ECO:0000256" key="2">
    <source>
        <dbReference type="ARBA" id="ARBA00023125"/>
    </source>
</evidence>
<dbReference type="EMBL" id="VDGH01000008">
    <property type="protein sequence ID" value="TQR11890.1"/>
    <property type="molecule type" value="Genomic_DNA"/>
</dbReference>
<protein>
    <submittedName>
        <fullName evidence="5">Winged helix-turn-helix transcriptional regulator</fullName>
    </submittedName>
</protein>
<feature type="domain" description="HTH marR-type" evidence="4">
    <location>
        <begin position="1"/>
        <end position="137"/>
    </location>
</feature>
<proteinExistence type="predicted"/>
<dbReference type="Pfam" id="PF12802">
    <property type="entry name" value="MarR_2"/>
    <property type="match status" value="1"/>
</dbReference>
<dbReference type="GO" id="GO:0003700">
    <property type="term" value="F:DNA-binding transcription factor activity"/>
    <property type="evidence" value="ECO:0007669"/>
    <property type="project" value="InterPro"/>
</dbReference>
<gene>
    <name evidence="5" type="ORF">FG382_14860</name>
</gene>
<dbReference type="OrthoDB" id="5419426at2"/>
<dbReference type="PANTHER" id="PTHR42756:SF1">
    <property type="entry name" value="TRANSCRIPTIONAL REPRESSOR OF EMRAB OPERON"/>
    <property type="match status" value="1"/>
</dbReference>
<dbReference type="PROSITE" id="PS50995">
    <property type="entry name" value="HTH_MARR_2"/>
    <property type="match status" value="1"/>
</dbReference>
<evidence type="ECO:0000313" key="6">
    <source>
        <dbReference type="Proteomes" id="UP000317316"/>
    </source>
</evidence>
<dbReference type="SMART" id="SM00347">
    <property type="entry name" value="HTH_MARR"/>
    <property type="match status" value="1"/>
</dbReference>
<dbReference type="InterPro" id="IPR036388">
    <property type="entry name" value="WH-like_DNA-bd_sf"/>
</dbReference>
<keyword evidence="6" id="KW-1185">Reference proteome</keyword>
<dbReference type="GO" id="GO:0003677">
    <property type="term" value="F:DNA binding"/>
    <property type="evidence" value="ECO:0007669"/>
    <property type="project" value="UniProtKB-KW"/>
</dbReference>
<reference evidence="5 6" key="1">
    <citation type="submission" date="2019-05" db="EMBL/GenBank/DDBJ databases">
        <title>Psychrobacillus vulpis sp. nov., a new species isolated from feces of a red fox that inhabits in The Tablas de Daimiel Natural Park, Albacete, Spain.</title>
        <authorList>
            <person name="Rodriguez M."/>
            <person name="Reina J.C."/>
            <person name="Bejar V."/>
            <person name="Llamas I."/>
        </authorList>
    </citation>
    <scope>NUCLEOTIDE SEQUENCE [LARGE SCALE GENOMIC DNA]</scope>
    <source>
        <strain evidence="5 6">NEAU-3TGS17</strain>
    </source>
</reference>
<dbReference type="InterPro" id="IPR000835">
    <property type="entry name" value="HTH_MarR-typ"/>
</dbReference>
<dbReference type="RefSeq" id="WP_142539674.1">
    <property type="nucleotide sequence ID" value="NZ_BMIE01000001.1"/>
</dbReference>
<evidence type="ECO:0000256" key="1">
    <source>
        <dbReference type="ARBA" id="ARBA00023015"/>
    </source>
</evidence>
<name>A0A544T359_9BACI</name>
<dbReference type="AlphaFoldDB" id="A0A544T359"/>
<evidence type="ECO:0000256" key="3">
    <source>
        <dbReference type="ARBA" id="ARBA00023163"/>
    </source>
</evidence>
<comment type="caution">
    <text evidence="5">The sequence shown here is derived from an EMBL/GenBank/DDBJ whole genome shotgun (WGS) entry which is preliminary data.</text>
</comment>
<organism evidence="5 6">
    <name type="scientific">Psychrobacillus lasiicapitis</name>
    <dbReference type="NCBI Taxonomy" id="1636719"/>
    <lineage>
        <taxon>Bacteria</taxon>
        <taxon>Bacillati</taxon>
        <taxon>Bacillota</taxon>
        <taxon>Bacilli</taxon>
        <taxon>Bacillales</taxon>
        <taxon>Bacillaceae</taxon>
        <taxon>Psychrobacillus</taxon>
    </lineage>
</organism>
<dbReference type="PRINTS" id="PR00598">
    <property type="entry name" value="HTHMARR"/>
</dbReference>
<dbReference type="InterPro" id="IPR036390">
    <property type="entry name" value="WH_DNA-bd_sf"/>
</dbReference>
<keyword evidence="2" id="KW-0238">DNA-binding</keyword>
<dbReference type="PANTHER" id="PTHR42756">
    <property type="entry name" value="TRANSCRIPTIONAL REGULATOR, MARR"/>
    <property type="match status" value="1"/>
</dbReference>